<evidence type="ECO:0000313" key="1">
    <source>
        <dbReference type="EMBL" id="MED6165416.1"/>
    </source>
</evidence>
<name>A0ABU6UZ84_9FABA</name>
<organism evidence="1 2">
    <name type="scientific">Stylosanthes scabra</name>
    <dbReference type="NCBI Taxonomy" id="79078"/>
    <lineage>
        <taxon>Eukaryota</taxon>
        <taxon>Viridiplantae</taxon>
        <taxon>Streptophyta</taxon>
        <taxon>Embryophyta</taxon>
        <taxon>Tracheophyta</taxon>
        <taxon>Spermatophyta</taxon>
        <taxon>Magnoliopsida</taxon>
        <taxon>eudicotyledons</taxon>
        <taxon>Gunneridae</taxon>
        <taxon>Pentapetalae</taxon>
        <taxon>rosids</taxon>
        <taxon>fabids</taxon>
        <taxon>Fabales</taxon>
        <taxon>Fabaceae</taxon>
        <taxon>Papilionoideae</taxon>
        <taxon>50 kb inversion clade</taxon>
        <taxon>dalbergioids sensu lato</taxon>
        <taxon>Dalbergieae</taxon>
        <taxon>Pterocarpus clade</taxon>
        <taxon>Stylosanthes</taxon>
    </lineage>
</organism>
<reference evidence="1 2" key="1">
    <citation type="journal article" date="2023" name="Plants (Basel)">
        <title>Bridging the Gap: Combining Genomics and Transcriptomics Approaches to Understand Stylosanthes scabra, an Orphan Legume from the Brazilian Caatinga.</title>
        <authorList>
            <person name="Ferreira-Neto J.R.C."/>
            <person name="da Silva M.D."/>
            <person name="Binneck E."/>
            <person name="de Melo N.F."/>
            <person name="da Silva R.H."/>
            <person name="de Melo A.L.T.M."/>
            <person name="Pandolfi V."/>
            <person name="Bustamante F.O."/>
            <person name="Brasileiro-Vidal A.C."/>
            <person name="Benko-Iseppon A.M."/>
        </authorList>
    </citation>
    <scope>NUCLEOTIDE SEQUENCE [LARGE SCALE GENOMIC DNA]</scope>
    <source>
        <tissue evidence="1">Leaves</tissue>
    </source>
</reference>
<protein>
    <submittedName>
        <fullName evidence="1">Uncharacterized protein</fullName>
    </submittedName>
</protein>
<comment type="caution">
    <text evidence="1">The sequence shown here is derived from an EMBL/GenBank/DDBJ whole genome shotgun (WGS) entry which is preliminary data.</text>
</comment>
<gene>
    <name evidence="1" type="ORF">PIB30_099332</name>
</gene>
<evidence type="ECO:0000313" key="2">
    <source>
        <dbReference type="Proteomes" id="UP001341840"/>
    </source>
</evidence>
<sequence length="56" mass="6337">MFEPSRRVGTELSRIRDLRSGWTRRVSIGAHGGVIDNDDRAATNRHKGLRLSETMT</sequence>
<accession>A0ABU6UZ84</accession>
<dbReference type="EMBL" id="JASCZI010123472">
    <property type="protein sequence ID" value="MED6165416.1"/>
    <property type="molecule type" value="Genomic_DNA"/>
</dbReference>
<feature type="non-terminal residue" evidence="1">
    <location>
        <position position="56"/>
    </location>
</feature>
<dbReference type="Proteomes" id="UP001341840">
    <property type="component" value="Unassembled WGS sequence"/>
</dbReference>
<keyword evidence="2" id="KW-1185">Reference proteome</keyword>
<proteinExistence type="predicted"/>